<dbReference type="EMBL" id="CAMGYJ010000005">
    <property type="protein sequence ID" value="CAI0424918.1"/>
    <property type="molecule type" value="Genomic_DNA"/>
</dbReference>
<accession>A0AAV0KVM4</accession>
<sequence length="69" mass="8053">MDAVFNTQFVVQIGDFTAVPMIMGFILELELLQVGCFQLHHHAVAFMYYYSMRTSVWRRFWGSATTTKL</sequence>
<evidence type="ECO:0000313" key="2">
    <source>
        <dbReference type="Proteomes" id="UP001154282"/>
    </source>
</evidence>
<reference evidence="1" key="1">
    <citation type="submission" date="2022-08" db="EMBL/GenBank/DDBJ databases">
        <authorList>
            <person name="Gutierrez-Valencia J."/>
        </authorList>
    </citation>
    <scope>NUCLEOTIDE SEQUENCE</scope>
</reference>
<protein>
    <submittedName>
        <fullName evidence="1">Uncharacterized protein</fullName>
    </submittedName>
</protein>
<organism evidence="1 2">
    <name type="scientific">Linum tenue</name>
    <dbReference type="NCBI Taxonomy" id="586396"/>
    <lineage>
        <taxon>Eukaryota</taxon>
        <taxon>Viridiplantae</taxon>
        <taxon>Streptophyta</taxon>
        <taxon>Embryophyta</taxon>
        <taxon>Tracheophyta</taxon>
        <taxon>Spermatophyta</taxon>
        <taxon>Magnoliopsida</taxon>
        <taxon>eudicotyledons</taxon>
        <taxon>Gunneridae</taxon>
        <taxon>Pentapetalae</taxon>
        <taxon>rosids</taxon>
        <taxon>fabids</taxon>
        <taxon>Malpighiales</taxon>
        <taxon>Linaceae</taxon>
        <taxon>Linum</taxon>
    </lineage>
</organism>
<comment type="caution">
    <text evidence="1">The sequence shown here is derived from an EMBL/GenBank/DDBJ whole genome shotgun (WGS) entry which is preliminary data.</text>
</comment>
<proteinExistence type="predicted"/>
<gene>
    <name evidence="1" type="ORF">LITE_LOCUS20128</name>
</gene>
<dbReference type="AlphaFoldDB" id="A0AAV0KVM4"/>
<dbReference type="Proteomes" id="UP001154282">
    <property type="component" value="Unassembled WGS sequence"/>
</dbReference>
<evidence type="ECO:0000313" key="1">
    <source>
        <dbReference type="EMBL" id="CAI0424918.1"/>
    </source>
</evidence>
<keyword evidence="2" id="KW-1185">Reference proteome</keyword>
<name>A0AAV0KVM4_9ROSI</name>